<evidence type="ECO:0008006" key="3">
    <source>
        <dbReference type="Google" id="ProtNLM"/>
    </source>
</evidence>
<dbReference type="EMBL" id="JAEHOE010000017">
    <property type="protein sequence ID" value="KAG2496815.1"/>
    <property type="molecule type" value="Genomic_DNA"/>
</dbReference>
<dbReference type="SUPFAM" id="SSF54427">
    <property type="entry name" value="NTF2-like"/>
    <property type="match status" value="1"/>
</dbReference>
<dbReference type="Proteomes" id="UP000612055">
    <property type="component" value="Unassembled WGS sequence"/>
</dbReference>
<dbReference type="OrthoDB" id="522539at2759"/>
<keyword evidence="2" id="KW-1185">Reference proteome</keyword>
<comment type="caution">
    <text evidence="1">The sequence shown here is derived from an EMBL/GenBank/DDBJ whole genome shotgun (WGS) entry which is preliminary data.</text>
</comment>
<dbReference type="AlphaFoldDB" id="A0A835Y613"/>
<reference evidence="1" key="1">
    <citation type="journal article" date="2020" name="bioRxiv">
        <title>Comparative genomics of Chlamydomonas.</title>
        <authorList>
            <person name="Craig R.J."/>
            <person name="Hasan A.R."/>
            <person name="Ness R.W."/>
            <person name="Keightley P.D."/>
        </authorList>
    </citation>
    <scope>NUCLEOTIDE SEQUENCE</scope>
    <source>
        <strain evidence="1">CCAP 11/70</strain>
    </source>
</reference>
<gene>
    <name evidence="1" type="ORF">HYH03_005221</name>
</gene>
<proteinExistence type="predicted"/>
<sequence length="98" mass="10557">MEIFTDDIVALDGITGAVIAEGKEALRPRYVERFKGPVHCELLGRLVLGAVVVDREIITGLPGDGVADCMATYVVDIEAGKIKKATFVWSPRTDGVKL</sequence>
<evidence type="ECO:0000313" key="1">
    <source>
        <dbReference type="EMBL" id="KAG2496815.1"/>
    </source>
</evidence>
<accession>A0A835Y613</accession>
<dbReference type="InterPro" id="IPR032710">
    <property type="entry name" value="NTF2-like_dom_sf"/>
</dbReference>
<evidence type="ECO:0000313" key="2">
    <source>
        <dbReference type="Proteomes" id="UP000612055"/>
    </source>
</evidence>
<protein>
    <recommendedName>
        <fullName evidence="3">SnoaL-like domain-containing protein</fullName>
    </recommendedName>
</protein>
<organism evidence="1 2">
    <name type="scientific">Edaphochlamys debaryana</name>
    <dbReference type="NCBI Taxonomy" id="47281"/>
    <lineage>
        <taxon>Eukaryota</taxon>
        <taxon>Viridiplantae</taxon>
        <taxon>Chlorophyta</taxon>
        <taxon>core chlorophytes</taxon>
        <taxon>Chlorophyceae</taxon>
        <taxon>CS clade</taxon>
        <taxon>Chlamydomonadales</taxon>
        <taxon>Chlamydomonadales incertae sedis</taxon>
        <taxon>Edaphochlamys</taxon>
    </lineage>
</organism>
<dbReference type="Gene3D" id="3.10.450.50">
    <property type="match status" value="1"/>
</dbReference>
<name>A0A835Y613_9CHLO</name>